<dbReference type="AlphaFoldDB" id="A0A7I9VJR1"/>
<dbReference type="Proteomes" id="UP000503640">
    <property type="component" value="Unassembled WGS sequence"/>
</dbReference>
<protein>
    <submittedName>
        <fullName evidence="1">Uncharacterized protein</fullName>
    </submittedName>
</protein>
<evidence type="ECO:0000313" key="2">
    <source>
        <dbReference type="Proteomes" id="UP000503640"/>
    </source>
</evidence>
<organism evidence="1 2">
    <name type="scientific">Anaeromyxobacter diazotrophicus</name>
    <dbReference type="NCBI Taxonomy" id="2590199"/>
    <lineage>
        <taxon>Bacteria</taxon>
        <taxon>Pseudomonadati</taxon>
        <taxon>Myxococcota</taxon>
        <taxon>Myxococcia</taxon>
        <taxon>Myxococcales</taxon>
        <taxon>Cystobacterineae</taxon>
        <taxon>Anaeromyxobacteraceae</taxon>
        <taxon>Anaeromyxobacter</taxon>
    </lineage>
</organism>
<dbReference type="EMBL" id="BJTG01000003">
    <property type="protein sequence ID" value="GEJ56646.1"/>
    <property type="molecule type" value="Genomic_DNA"/>
</dbReference>
<reference evidence="2" key="1">
    <citation type="journal article" date="2020" name="Appl. Environ. Microbiol.">
        <title>Diazotrophic Anaeromyxobacter Isolates from Soils.</title>
        <authorList>
            <person name="Masuda Y."/>
            <person name="Yamanaka H."/>
            <person name="Xu Z.X."/>
            <person name="Shiratori Y."/>
            <person name="Aono T."/>
            <person name="Amachi S."/>
            <person name="Senoo K."/>
            <person name="Itoh H."/>
        </authorList>
    </citation>
    <scope>NUCLEOTIDE SEQUENCE [LARGE SCALE GENOMIC DNA]</scope>
    <source>
        <strain evidence="2">R267</strain>
    </source>
</reference>
<accession>A0A7I9VJR1</accession>
<proteinExistence type="predicted"/>
<sequence>MWLTTHLESATLIMHGHLRQRLRRAGRKLKGGSARAAAAALFDKGMSTSAALQFEGDFPLKEMHRVLKGKAYLADQALIELVRRADYSRYEPDVGPDVLTEEEWALFLHIRSHVRRLRKQFEKVGIEPGGERTTE</sequence>
<keyword evidence="2" id="KW-1185">Reference proteome</keyword>
<gene>
    <name evidence="1" type="ORF">AMYX_13870</name>
</gene>
<evidence type="ECO:0000313" key="1">
    <source>
        <dbReference type="EMBL" id="GEJ56646.1"/>
    </source>
</evidence>
<name>A0A7I9VJR1_9BACT</name>
<comment type="caution">
    <text evidence="1">The sequence shown here is derived from an EMBL/GenBank/DDBJ whole genome shotgun (WGS) entry which is preliminary data.</text>
</comment>